<sequence length="141" mass="15353">MNLKKYNISCLALLWLYICCYYSCCCYADGVNVTVQPEQADNISITLSPTKAKQMAAVVGQKKEKVSHDIYIQDGKSGESAAAVAHIEGTESPNQTNELTSSKSYVTNQRENSASVLVLNMVFALCSICVTLAAVFPPKFL</sequence>
<name>A0A0L8GDR4_OCTBM</name>
<dbReference type="OrthoDB" id="10296733at2759"/>
<gene>
    <name evidence="3" type="ORF">OCBIM_22035787mg</name>
</gene>
<accession>A0A0L8GDR4</accession>
<evidence type="ECO:0000256" key="1">
    <source>
        <dbReference type="SAM" id="Phobius"/>
    </source>
</evidence>
<protein>
    <submittedName>
        <fullName evidence="3">Uncharacterized protein</fullName>
    </submittedName>
</protein>
<dbReference type="AlphaFoldDB" id="A0A0L8GDR4"/>
<reference evidence="3" key="1">
    <citation type="submission" date="2015-07" db="EMBL/GenBank/DDBJ databases">
        <title>MeaNS - Measles Nucleotide Surveillance Program.</title>
        <authorList>
            <person name="Tran T."/>
            <person name="Druce J."/>
        </authorList>
    </citation>
    <scope>NUCLEOTIDE SEQUENCE</scope>
    <source>
        <strain evidence="3">UCB-OBI-ISO-001</strain>
        <tissue evidence="3">Gonad</tissue>
    </source>
</reference>
<keyword evidence="2" id="KW-0732">Signal</keyword>
<feature type="transmembrane region" description="Helical" evidence="1">
    <location>
        <begin position="114"/>
        <end position="136"/>
    </location>
</feature>
<keyword evidence="1" id="KW-1133">Transmembrane helix</keyword>
<feature type="chain" id="PRO_5005582897" evidence="2">
    <location>
        <begin position="29"/>
        <end position="141"/>
    </location>
</feature>
<evidence type="ECO:0000313" key="3">
    <source>
        <dbReference type="EMBL" id="KOF74670.1"/>
    </source>
</evidence>
<keyword evidence="1" id="KW-0472">Membrane</keyword>
<dbReference type="KEGG" id="obi:106877760"/>
<evidence type="ECO:0000256" key="2">
    <source>
        <dbReference type="SAM" id="SignalP"/>
    </source>
</evidence>
<dbReference type="EMBL" id="KQ422538">
    <property type="protein sequence ID" value="KOF74670.1"/>
    <property type="molecule type" value="Genomic_DNA"/>
</dbReference>
<organism evidence="3">
    <name type="scientific">Octopus bimaculoides</name>
    <name type="common">California two-spotted octopus</name>
    <dbReference type="NCBI Taxonomy" id="37653"/>
    <lineage>
        <taxon>Eukaryota</taxon>
        <taxon>Metazoa</taxon>
        <taxon>Spiralia</taxon>
        <taxon>Lophotrochozoa</taxon>
        <taxon>Mollusca</taxon>
        <taxon>Cephalopoda</taxon>
        <taxon>Coleoidea</taxon>
        <taxon>Octopodiformes</taxon>
        <taxon>Octopoda</taxon>
        <taxon>Incirrata</taxon>
        <taxon>Octopodidae</taxon>
        <taxon>Octopus</taxon>
    </lineage>
</organism>
<feature type="signal peptide" evidence="2">
    <location>
        <begin position="1"/>
        <end position="28"/>
    </location>
</feature>
<proteinExistence type="predicted"/>
<keyword evidence="1" id="KW-0812">Transmembrane</keyword>